<dbReference type="EMBL" id="BKCJ011578840">
    <property type="protein sequence ID" value="GFD42621.1"/>
    <property type="molecule type" value="Genomic_DNA"/>
</dbReference>
<dbReference type="SUPFAM" id="SSF56003">
    <property type="entry name" value="Molybdenum cofactor-binding domain"/>
    <property type="match status" value="1"/>
</dbReference>
<dbReference type="GO" id="GO:0016491">
    <property type="term" value="F:oxidoreductase activity"/>
    <property type="evidence" value="ECO:0007669"/>
    <property type="project" value="InterPro"/>
</dbReference>
<gene>
    <name evidence="3" type="ORF">Tci_914590</name>
</gene>
<protein>
    <submittedName>
        <fullName evidence="3">Aldehyde oxidase1</fullName>
    </submittedName>
</protein>
<accession>A0A699WCS3</accession>
<evidence type="ECO:0000313" key="3">
    <source>
        <dbReference type="EMBL" id="GFD42621.1"/>
    </source>
</evidence>
<keyword evidence="1" id="KW-0500">Molybdenum</keyword>
<sequence length="130" mass="14296">AKAVGRPVKLMLTRKQMFTSMGHREDQSQTLQLGATADGKLTSLIHTKVSTTSPWDEYAESNSKIIDLLYACPTFEASYEMARANVMTSTFMRAPGEAPGSFALECSMDDLAARLGVDPIEIRLRNHADI</sequence>
<name>A0A699WCS3_TANCI</name>
<dbReference type="AlphaFoldDB" id="A0A699WCS3"/>
<feature type="domain" description="Aldehyde oxidase/xanthine dehydrogenase first molybdopterin binding" evidence="2">
    <location>
        <begin position="1"/>
        <end position="126"/>
    </location>
</feature>
<feature type="non-terminal residue" evidence="3">
    <location>
        <position position="130"/>
    </location>
</feature>
<proteinExistence type="predicted"/>
<dbReference type="InterPro" id="IPR016208">
    <property type="entry name" value="Ald_Oxase/xanthine_DH-like"/>
</dbReference>
<dbReference type="Gene3D" id="3.30.365.10">
    <property type="entry name" value="Aldehyde oxidase/xanthine dehydrogenase, molybdopterin binding domain"/>
    <property type="match status" value="2"/>
</dbReference>
<evidence type="ECO:0000256" key="1">
    <source>
        <dbReference type="ARBA" id="ARBA00022505"/>
    </source>
</evidence>
<dbReference type="Pfam" id="PF02738">
    <property type="entry name" value="MoCoBD_1"/>
    <property type="match status" value="1"/>
</dbReference>
<feature type="non-terminal residue" evidence="3">
    <location>
        <position position="1"/>
    </location>
</feature>
<comment type="caution">
    <text evidence="3">The sequence shown here is derived from an EMBL/GenBank/DDBJ whole genome shotgun (WGS) entry which is preliminary data.</text>
</comment>
<dbReference type="GO" id="GO:0005506">
    <property type="term" value="F:iron ion binding"/>
    <property type="evidence" value="ECO:0007669"/>
    <property type="project" value="InterPro"/>
</dbReference>
<evidence type="ECO:0000259" key="2">
    <source>
        <dbReference type="Pfam" id="PF02738"/>
    </source>
</evidence>
<dbReference type="InterPro" id="IPR037165">
    <property type="entry name" value="AldOxase/xan_DH_Mopterin-bd_sf"/>
</dbReference>
<organism evidence="3">
    <name type="scientific">Tanacetum cinerariifolium</name>
    <name type="common">Dalmatian daisy</name>
    <name type="synonym">Chrysanthemum cinerariifolium</name>
    <dbReference type="NCBI Taxonomy" id="118510"/>
    <lineage>
        <taxon>Eukaryota</taxon>
        <taxon>Viridiplantae</taxon>
        <taxon>Streptophyta</taxon>
        <taxon>Embryophyta</taxon>
        <taxon>Tracheophyta</taxon>
        <taxon>Spermatophyta</taxon>
        <taxon>Magnoliopsida</taxon>
        <taxon>eudicotyledons</taxon>
        <taxon>Gunneridae</taxon>
        <taxon>Pentapetalae</taxon>
        <taxon>asterids</taxon>
        <taxon>campanulids</taxon>
        <taxon>Asterales</taxon>
        <taxon>Asteraceae</taxon>
        <taxon>Asteroideae</taxon>
        <taxon>Anthemideae</taxon>
        <taxon>Anthemidinae</taxon>
        <taxon>Tanacetum</taxon>
    </lineage>
</organism>
<dbReference type="PANTHER" id="PTHR11908:SF132">
    <property type="entry name" value="ALDEHYDE OXIDASE 1-RELATED"/>
    <property type="match status" value="1"/>
</dbReference>
<reference evidence="3" key="1">
    <citation type="journal article" date="2019" name="Sci. Rep.">
        <title>Draft genome of Tanacetum cinerariifolium, the natural source of mosquito coil.</title>
        <authorList>
            <person name="Yamashiro T."/>
            <person name="Shiraishi A."/>
            <person name="Satake H."/>
            <person name="Nakayama K."/>
        </authorList>
    </citation>
    <scope>NUCLEOTIDE SEQUENCE</scope>
</reference>
<dbReference type="PANTHER" id="PTHR11908">
    <property type="entry name" value="XANTHINE DEHYDROGENASE"/>
    <property type="match status" value="1"/>
</dbReference>
<dbReference type="InterPro" id="IPR008274">
    <property type="entry name" value="AldOxase/xan_DH_MoCoBD1"/>
</dbReference>